<feature type="non-terminal residue" evidence="1">
    <location>
        <position position="1"/>
    </location>
</feature>
<protein>
    <submittedName>
        <fullName evidence="1">Uncharacterized protein</fullName>
    </submittedName>
</protein>
<dbReference type="InterPro" id="IPR029044">
    <property type="entry name" value="Nucleotide-diphossugar_trans"/>
</dbReference>
<gene>
    <name evidence="1" type="ORF">LCGC14_2698840</name>
</gene>
<reference evidence="1" key="1">
    <citation type="journal article" date="2015" name="Nature">
        <title>Complex archaea that bridge the gap between prokaryotes and eukaryotes.</title>
        <authorList>
            <person name="Spang A."/>
            <person name="Saw J.H."/>
            <person name="Jorgensen S.L."/>
            <person name="Zaremba-Niedzwiedzka K."/>
            <person name="Martijn J."/>
            <person name="Lind A.E."/>
            <person name="van Eijk R."/>
            <person name="Schleper C."/>
            <person name="Guy L."/>
            <person name="Ettema T.J."/>
        </authorList>
    </citation>
    <scope>NUCLEOTIDE SEQUENCE</scope>
</reference>
<proteinExistence type="predicted"/>
<organism evidence="1">
    <name type="scientific">marine sediment metagenome</name>
    <dbReference type="NCBI Taxonomy" id="412755"/>
    <lineage>
        <taxon>unclassified sequences</taxon>
        <taxon>metagenomes</taxon>
        <taxon>ecological metagenomes</taxon>
    </lineage>
</organism>
<sequence length="166" mass="19836">VALGNESDEKILYGDCVVENNGSEEKWVYADENRLSFRFLCNYSLAHPSMFIKRELFKTLGLYNENHVFSSDWEFYLLAIIKHDVSIRKIDIPISKFDLSGISSDPQNKQKMMSEREEFLLEHFRYFQRDYQDLERLDNSFPIKIYRVIKSLILFPHRIIVRINKD</sequence>
<dbReference type="EMBL" id="LAZR01048033">
    <property type="protein sequence ID" value="KKK92846.1"/>
    <property type="molecule type" value="Genomic_DNA"/>
</dbReference>
<comment type="caution">
    <text evidence="1">The sequence shown here is derived from an EMBL/GenBank/DDBJ whole genome shotgun (WGS) entry which is preliminary data.</text>
</comment>
<dbReference type="Gene3D" id="3.90.550.10">
    <property type="entry name" value="Spore Coat Polysaccharide Biosynthesis Protein SpsA, Chain A"/>
    <property type="match status" value="1"/>
</dbReference>
<dbReference type="AlphaFoldDB" id="A0A0F9C859"/>
<name>A0A0F9C859_9ZZZZ</name>
<evidence type="ECO:0000313" key="1">
    <source>
        <dbReference type="EMBL" id="KKK92846.1"/>
    </source>
</evidence>
<accession>A0A0F9C859</accession>
<dbReference type="SUPFAM" id="SSF53448">
    <property type="entry name" value="Nucleotide-diphospho-sugar transferases"/>
    <property type="match status" value="1"/>
</dbReference>